<feature type="region of interest" description="Disordered" evidence="1">
    <location>
        <begin position="66"/>
        <end position="92"/>
    </location>
</feature>
<protein>
    <submittedName>
        <fullName evidence="2">Uncharacterized protein</fullName>
    </submittedName>
</protein>
<feature type="region of interest" description="Disordered" evidence="1">
    <location>
        <begin position="1"/>
        <end position="22"/>
    </location>
</feature>
<evidence type="ECO:0000256" key="1">
    <source>
        <dbReference type="SAM" id="MobiDB-lite"/>
    </source>
</evidence>
<reference evidence="2 3" key="1">
    <citation type="submission" date="2024-04" db="EMBL/GenBank/DDBJ databases">
        <authorList>
            <person name="Waldvogel A.-M."/>
            <person name="Schoenle A."/>
        </authorList>
    </citation>
    <scope>NUCLEOTIDE SEQUENCE [LARGE SCALE GENOMIC DNA]</scope>
</reference>
<gene>
    <name evidence="2" type="ORF">KC01_LOCUS32007</name>
</gene>
<dbReference type="Proteomes" id="UP001497482">
    <property type="component" value="Chromosome 4"/>
</dbReference>
<name>A0AAV2LT68_KNICA</name>
<keyword evidence="3" id="KW-1185">Reference proteome</keyword>
<feature type="compositionally biased region" description="Basic and acidic residues" evidence="1">
    <location>
        <begin position="1"/>
        <end position="21"/>
    </location>
</feature>
<sequence>MLKTEKTLNREMEERTSREETLGNLVMTRLLDRIQQASRHPLDLQCGYWGFPEMLDPSLTLRVQQGQISAGEGQGGPKASVHCSEDSNCQQT</sequence>
<proteinExistence type="predicted"/>
<dbReference type="EMBL" id="OZ035826">
    <property type="protein sequence ID" value="CAL1604510.1"/>
    <property type="molecule type" value="Genomic_DNA"/>
</dbReference>
<dbReference type="AlphaFoldDB" id="A0AAV2LT68"/>
<evidence type="ECO:0000313" key="3">
    <source>
        <dbReference type="Proteomes" id="UP001497482"/>
    </source>
</evidence>
<evidence type="ECO:0000313" key="2">
    <source>
        <dbReference type="EMBL" id="CAL1604510.1"/>
    </source>
</evidence>
<organism evidence="2 3">
    <name type="scientific">Knipowitschia caucasica</name>
    <name type="common">Caucasian dwarf goby</name>
    <name type="synonym">Pomatoschistus caucasicus</name>
    <dbReference type="NCBI Taxonomy" id="637954"/>
    <lineage>
        <taxon>Eukaryota</taxon>
        <taxon>Metazoa</taxon>
        <taxon>Chordata</taxon>
        <taxon>Craniata</taxon>
        <taxon>Vertebrata</taxon>
        <taxon>Euteleostomi</taxon>
        <taxon>Actinopterygii</taxon>
        <taxon>Neopterygii</taxon>
        <taxon>Teleostei</taxon>
        <taxon>Neoteleostei</taxon>
        <taxon>Acanthomorphata</taxon>
        <taxon>Gobiaria</taxon>
        <taxon>Gobiiformes</taxon>
        <taxon>Gobioidei</taxon>
        <taxon>Gobiidae</taxon>
        <taxon>Gobiinae</taxon>
        <taxon>Knipowitschia</taxon>
    </lineage>
</organism>
<accession>A0AAV2LT68</accession>